<accession>A0A5P8WGQ1</accession>
<dbReference type="KEGG" id="nsh:GXM_09469"/>
<evidence type="ECO:0000313" key="2">
    <source>
        <dbReference type="Proteomes" id="UP000326678"/>
    </source>
</evidence>
<dbReference type="Proteomes" id="UP000326678">
    <property type="component" value="Chromosome Gxm2"/>
</dbReference>
<name>A0A5P8WGQ1_9NOSO</name>
<proteinExistence type="predicted"/>
<gene>
    <name evidence="1" type="ORF">GXM_09469</name>
</gene>
<protein>
    <submittedName>
        <fullName evidence="1">Uncharacterized protein</fullName>
    </submittedName>
</protein>
<sequence>MLKVVLIICFSPREGIWLVETWASASGDNGTKSFSPREGIWLVET</sequence>
<dbReference type="AlphaFoldDB" id="A0A5P8WGQ1"/>
<keyword evidence="2" id="KW-1185">Reference proteome</keyword>
<evidence type="ECO:0000313" key="1">
    <source>
        <dbReference type="EMBL" id="QFS51975.1"/>
    </source>
</evidence>
<dbReference type="EMBL" id="CP045227">
    <property type="protein sequence ID" value="QFS51975.1"/>
    <property type="molecule type" value="Genomic_DNA"/>
</dbReference>
<reference evidence="1 2" key="1">
    <citation type="submission" date="2019-10" db="EMBL/GenBank/DDBJ databases">
        <title>Genomic and transcriptomic insights into the perfect genentic adaptation of a filamentous nitrogen-fixing cyanobacterium to rice fields.</title>
        <authorList>
            <person name="Chen Z."/>
        </authorList>
    </citation>
    <scope>NUCLEOTIDE SEQUENCE [LARGE SCALE GENOMIC DNA]</scope>
    <source>
        <strain evidence="1">CCNUC1</strain>
    </source>
</reference>
<organism evidence="1 2">
    <name type="scientific">Nostoc sphaeroides CCNUC1</name>
    <dbReference type="NCBI Taxonomy" id="2653204"/>
    <lineage>
        <taxon>Bacteria</taxon>
        <taxon>Bacillati</taxon>
        <taxon>Cyanobacteriota</taxon>
        <taxon>Cyanophyceae</taxon>
        <taxon>Nostocales</taxon>
        <taxon>Nostocaceae</taxon>
        <taxon>Nostoc</taxon>
    </lineage>
</organism>